<dbReference type="OrthoDB" id="9801213at2"/>
<evidence type="ECO:0000259" key="3">
    <source>
        <dbReference type="PROSITE" id="PS51278"/>
    </source>
</evidence>
<dbReference type="SUPFAM" id="SSF56235">
    <property type="entry name" value="N-terminal nucleophile aminohydrolases (Ntn hydrolases)"/>
    <property type="match status" value="1"/>
</dbReference>
<keyword evidence="1 4" id="KW-0808">Transferase</keyword>
<dbReference type="Proteomes" id="UP000010433">
    <property type="component" value="Unassembled WGS sequence"/>
</dbReference>
<proteinExistence type="predicted"/>
<feature type="domain" description="Glutamine amidotransferase type-2" evidence="3">
    <location>
        <begin position="8"/>
        <end position="299"/>
    </location>
</feature>
<comment type="caution">
    <text evidence="4">The sequence shown here is derived from an EMBL/GenBank/DDBJ whole genome shotgun (WGS) entry which is preliminary data.</text>
</comment>
<evidence type="ECO:0000313" key="5">
    <source>
        <dbReference type="Proteomes" id="UP000010433"/>
    </source>
</evidence>
<dbReference type="Pfam" id="PF13522">
    <property type="entry name" value="GATase_6"/>
    <property type="match status" value="1"/>
</dbReference>
<dbReference type="CDD" id="cd06223">
    <property type="entry name" value="PRTases_typeI"/>
    <property type="match status" value="1"/>
</dbReference>
<evidence type="ECO:0000256" key="1">
    <source>
        <dbReference type="ARBA" id="ARBA00022679"/>
    </source>
</evidence>
<dbReference type="InterPro" id="IPR029057">
    <property type="entry name" value="PRTase-like"/>
</dbReference>
<name>L1N6E6_9BACT</name>
<dbReference type="STRING" id="1127699.HMPREF9151_01896"/>
<dbReference type="HOGENOM" id="CLU_431919_0_0_10"/>
<dbReference type="EMBL" id="AMEP01000108">
    <property type="protein sequence ID" value="EKX98776.1"/>
    <property type="molecule type" value="Genomic_DNA"/>
</dbReference>
<sequence length="631" mass="72941">MEPLKHECGVAMIRLLKPLEYYRQKYGTWMYGLNKLYLMMEKQHNRGQEAAGMSCVKLEALPGHEYMFRERAEGNNAITEIFERVQREFRKTAPENLSDTTYAQQHLPFAGELYMGHLRYSTTGKSGISYVHPFLRRNNWRAKNLSLCGNFNMTNIDEIFDKLTLQGQSPRIYSDSYIMLELMGHRLDREVERNFAAAQANGLENTDITRYIEDHVNVANVLKTTMNDFDGGYVVCGITGSGEMFSMRDPWGIRPAFYYRNDEMVVLASERPVLQTTFSIECEDVKELEPGMALIVKRNGECRIERVLEQKGNAACSFERIYFSRGADRDIYKERKKLGEQLTDAILKSVDYDTEHTVLSYIPNTAEVAYYGLLDGFNRYIRQQQIARIQALGHSPSANDLNEILKTSARSEKVAWKDIKLRTFIAEGNSRNDLASHVYDITYESLEANVDNLVIIDDSIVRGTTLQRSILRILDRLHPKKIIVVSSAPQIRYPDYYGIDMPRLEEFCVFRATIELLKCKGMHDLVQDTYKQCVDELKKPAEKMQNCVRNLYKPFTIEEINNRIIEMLRPQGVTTPIELVYQSIEGLHEAIPQHKGDWYFTGNYPTPGGTRLCNRAFVNYIETVYQHEQKF</sequence>
<dbReference type="InterPro" id="IPR000836">
    <property type="entry name" value="PRTase_dom"/>
</dbReference>
<dbReference type="Gene3D" id="3.60.20.10">
    <property type="entry name" value="Glutamine Phosphoribosylpyrophosphate, subunit 1, domain 1"/>
    <property type="match status" value="1"/>
</dbReference>
<dbReference type="PROSITE" id="PS51278">
    <property type="entry name" value="GATASE_TYPE_2"/>
    <property type="match status" value="1"/>
</dbReference>
<dbReference type="PANTHER" id="PTHR11907">
    <property type="entry name" value="AMIDOPHOSPHORIBOSYLTRANSFERASE"/>
    <property type="match status" value="1"/>
</dbReference>
<evidence type="ECO:0000313" key="4">
    <source>
        <dbReference type="EMBL" id="EKX98776.1"/>
    </source>
</evidence>
<dbReference type="SUPFAM" id="SSF53271">
    <property type="entry name" value="PRTase-like"/>
    <property type="match status" value="1"/>
</dbReference>
<dbReference type="AlphaFoldDB" id="L1N6E6"/>
<keyword evidence="2 4" id="KW-0315">Glutamine amidotransferase</keyword>
<evidence type="ECO:0000256" key="2">
    <source>
        <dbReference type="ARBA" id="ARBA00022962"/>
    </source>
</evidence>
<reference evidence="4 5" key="1">
    <citation type="submission" date="2012-05" db="EMBL/GenBank/DDBJ databases">
        <authorList>
            <person name="Weinstock G."/>
            <person name="Sodergren E."/>
            <person name="Lobos E.A."/>
            <person name="Fulton L."/>
            <person name="Fulton R."/>
            <person name="Courtney L."/>
            <person name="Fronick C."/>
            <person name="O'Laughlin M."/>
            <person name="Godfrey J."/>
            <person name="Wilson R.M."/>
            <person name="Miner T."/>
            <person name="Farmer C."/>
            <person name="Delehaunty K."/>
            <person name="Cordes M."/>
            <person name="Minx P."/>
            <person name="Tomlinson C."/>
            <person name="Chen J."/>
            <person name="Wollam A."/>
            <person name="Pepin K.H."/>
            <person name="Bhonagiri V."/>
            <person name="Zhang X."/>
            <person name="Suruliraj S."/>
            <person name="Warren W."/>
            <person name="Mitreva M."/>
            <person name="Mardis E.R."/>
            <person name="Wilson R.K."/>
        </authorList>
    </citation>
    <scope>NUCLEOTIDE SEQUENCE [LARGE SCALE GENOMIC DNA]</scope>
    <source>
        <strain evidence="4 5">F0055</strain>
    </source>
</reference>
<dbReference type="RefSeq" id="WP_009163203.1">
    <property type="nucleotide sequence ID" value="NZ_KB291007.1"/>
</dbReference>
<protein>
    <submittedName>
        <fullName evidence="4">Class II glutamine amidotransferase</fullName>
    </submittedName>
</protein>
<accession>L1N6E6</accession>
<organism evidence="4 5">
    <name type="scientific">Hoylesella saccharolytica F0055</name>
    <dbReference type="NCBI Taxonomy" id="1127699"/>
    <lineage>
        <taxon>Bacteria</taxon>
        <taxon>Pseudomonadati</taxon>
        <taxon>Bacteroidota</taxon>
        <taxon>Bacteroidia</taxon>
        <taxon>Bacteroidales</taxon>
        <taxon>Prevotellaceae</taxon>
        <taxon>Hoylesella</taxon>
    </lineage>
</organism>
<dbReference type="PATRIC" id="fig|1127699.3.peg.1740"/>
<keyword evidence="5" id="KW-1185">Reference proteome</keyword>
<dbReference type="GO" id="GO:0016740">
    <property type="term" value="F:transferase activity"/>
    <property type="evidence" value="ECO:0007669"/>
    <property type="project" value="UniProtKB-KW"/>
</dbReference>
<dbReference type="Gene3D" id="3.40.50.2020">
    <property type="match status" value="1"/>
</dbReference>
<dbReference type="InterPro" id="IPR017932">
    <property type="entry name" value="GATase_2_dom"/>
</dbReference>
<gene>
    <name evidence="4" type="ORF">HMPREF9151_01896</name>
</gene>
<dbReference type="InterPro" id="IPR029055">
    <property type="entry name" value="Ntn_hydrolases_N"/>
</dbReference>